<gene>
    <name evidence="6" type="ORF">NLU04_17555</name>
</gene>
<feature type="transmembrane region" description="Helical" evidence="4">
    <location>
        <begin position="20"/>
        <end position="44"/>
    </location>
</feature>
<keyword evidence="4" id="KW-0812">Transmembrane</keyword>
<dbReference type="PANTHER" id="PTHR24221:SF654">
    <property type="entry name" value="ATP-BINDING CASSETTE SUB-FAMILY B MEMBER 6"/>
    <property type="match status" value="1"/>
</dbReference>
<dbReference type="SMART" id="SM00382">
    <property type="entry name" value="AAA"/>
    <property type="match status" value="1"/>
</dbReference>
<dbReference type="Gene3D" id="3.40.50.300">
    <property type="entry name" value="P-loop containing nucleotide triphosphate hydrolases"/>
    <property type="match status" value="1"/>
</dbReference>
<dbReference type="GeneID" id="97756526"/>
<evidence type="ECO:0000313" key="7">
    <source>
        <dbReference type="Proteomes" id="UP001058236"/>
    </source>
</evidence>
<dbReference type="Proteomes" id="UP001058236">
    <property type="component" value="Chromosome"/>
</dbReference>
<keyword evidence="4" id="KW-1133">Transmembrane helix</keyword>
<dbReference type="PROSITE" id="PS50893">
    <property type="entry name" value="ABC_TRANSPORTER_2"/>
    <property type="match status" value="1"/>
</dbReference>
<dbReference type="InterPro" id="IPR017871">
    <property type="entry name" value="ABC_transporter-like_CS"/>
</dbReference>
<feature type="compositionally biased region" description="Basic and acidic residues" evidence="3">
    <location>
        <begin position="363"/>
        <end position="386"/>
    </location>
</feature>
<keyword evidence="2 6" id="KW-0067">ATP-binding</keyword>
<feature type="domain" description="ABC transporter" evidence="5">
    <location>
        <begin position="76"/>
        <end position="300"/>
    </location>
</feature>
<dbReference type="EMBL" id="CP101397">
    <property type="protein sequence ID" value="UTR80158.1"/>
    <property type="molecule type" value="Genomic_DNA"/>
</dbReference>
<sequence length="423" mass="43673">MPVAGHGFVDGRTGLDTLALFLVVALGYLTPVIGLVGVLATVLVRIQFSATAVREMLAEEELPLPARPQAPDLFDVALEDVEFAYEAGREVLHGVSLDVPEGTTCALVGATGSGKTTIARLIAAIGGVDVREIEPALLARLVASVQQDEYVFATTLLENIRIARPGATDAEVIAAGEAAQLGELVAGLPDGWATALGAGGGNLSGGQRQRISVARALLKDAPVVILDEATASLDALTERRTLQAVRALTRGRTVIAIAHRLDTVRSADRIAVVAAGRIRATGSHDELLAADPGYQELWTAYREATGWHLSGEGAGGPVAVSPASPVRGSRVVCAPSPAGDDDSSAPVGRADGTPSPAEAADGTPDRVRDAGSRRDARGVGHHEPDVPRAAGGARLVGGLVRITARLRAENCGPKRAPVPEELR</sequence>
<keyword evidence="1" id="KW-0547">Nucleotide-binding</keyword>
<keyword evidence="7" id="KW-1185">Reference proteome</keyword>
<accession>A0ABY5F8Z8</accession>
<name>A0ABY5F8Z8_9ACTN</name>
<proteinExistence type="predicted"/>
<reference evidence="6" key="1">
    <citation type="submission" date="2022-07" db="EMBL/GenBank/DDBJ databases">
        <title>Genomic of Streptomyces cavourensis F2.</title>
        <authorList>
            <person name="Hu S."/>
            <person name="Liang W."/>
        </authorList>
    </citation>
    <scope>NUCLEOTIDE SEQUENCE</scope>
    <source>
        <strain evidence="6">F2</strain>
    </source>
</reference>
<evidence type="ECO:0000256" key="4">
    <source>
        <dbReference type="SAM" id="Phobius"/>
    </source>
</evidence>
<evidence type="ECO:0000256" key="3">
    <source>
        <dbReference type="SAM" id="MobiDB-lite"/>
    </source>
</evidence>
<evidence type="ECO:0000313" key="6">
    <source>
        <dbReference type="EMBL" id="UTR80158.1"/>
    </source>
</evidence>
<dbReference type="InterPro" id="IPR003593">
    <property type="entry name" value="AAA+_ATPase"/>
</dbReference>
<dbReference type="InterPro" id="IPR003439">
    <property type="entry name" value="ABC_transporter-like_ATP-bd"/>
</dbReference>
<dbReference type="RefSeq" id="WP_229866012.1">
    <property type="nucleotide sequence ID" value="NZ_BMSP01000009.1"/>
</dbReference>
<evidence type="ECO:0000256" key="2">
    <source>
        <dbReference type="ARBA" id="ARBA00022840"/>
    </source>
</evidence>
<protein>
    <submittedName>
        <fullName evidence="6">ABC transporter ATP-binding protein/permease</fullName>
    </submittedName>
</protein>
<dbReference type="InterPro" id="IPR039421">
    <property type="entry name" value="Type_1_exporter"/>
</dbReference>
<evidence type="ECO:0000256" key="1">
    <source>
        <dbReference type="ARBA" id="ARBA00022741"/>
    </source>
</evidence>
<dbReference type="PROSITE" id="PS00211">
    <property type="entry name" value="ABC_TRANSPORTER_1"/>
    <property type="match status" value="1"/>
</dbReference>
<dbReference type="InterPro" id="IPR027417">
    <property type="entry name" value="P-loop_NTPase"/>
</dbReference>
<keyword evidence="4" id="KW-0472">Membrane</keyword>
<dbReference type="PANTHER" id="PTHR24221">
    <property type="entry name" value="ATP-BINDING CASSETTE SUB-FAMILY B"/>
    <property type="match status" value="1"/>
</dbReference>
<organism evidence="6 7">
    <name type="scientific">Streptomyces cavourensis</name>
    <dbReference type="NCBI Taxonomy" id="67258"/>
    <lineage>
        <taxon>Bacteria</taxon>
        <taxon>Bacillati</taxon>
        <taxon>Actinomycetota</taxon>
        <taxon>Actinomycetes</taxon>
        <taxon>Kitasatosporales</taxon>
        <taxon>Streptomycetaceae</taxon>
        <taxon>Streptomyces</taxon>
    </lineage>
</organism>
<evidence type="ECO:0000259" key="5">
    <source>
        <dbReference type="PROSITE" id="PS50893"/>
    </source>
</evidence>
<dbReference type="Pfam" id="PF00005">
    <property type="entry name" value="ABC_tran"/>
    <property type="match status" value="1"/>
</dbReference>
<feature type="region of interest" description="Disordered" evidence="3">
    <location>
        <begin position="333"/>
        <end position="392"/>
    </location>
</feature>
<dbReference type="SUPFAM" id="SSF52540">
    <property type="entry name" value="P-loop containing nucleoside triphosphate hydrolases"/>
    <property type="match status" value="1"/>
</dbReference>
<dbReference type="GO" id="GO:0005524">
    <property type="term" value="F:ATP binding"/>
    <property type="evidence" value="ECO:0007669"/>
    <property type="project" value="UniProtKB-KW"/>
</dbReference>